<dbReference type="EMBL" id="JBHUGA010000006">
    <property type="protein sequence ID" value="MFD1845334.1"/>
    <property type="molecule type" value="Genomic_DNA"/>
</dbReference>
<evidence type="ECO:0000313" key="3">
    <source>
        <dbReference type="Proteomes" id="UP001597307"/>
    </source>
</evidence>
<evidence type="ECO:0000313" key="2">
    <source>
        <dbReference type="EMBL" id="MFD1845334.1"/>
    </source>
</evidence>
<proteinExistence type="predicted"/>
<dbReference type="RefSeq" id="WP_343877518.1">
    <property type="nucleotide sequence ID" value="NZ_BAAAIJ010000007.1"/>
</dbReference>
<gene>
    <name evidence="2" type="ORF">ACFSFX_01825</name>
</gene>
<sequence>MPITIITPDGTHQFDAKPEEVSQTGPVLKITRKGQVIAHFRRWTSWFETPATEEKE</sequence>
<keyword evidence="3" id="KW-1185">Reference proteome</keyword>
<organism evidence="2 3">
    <name type="scientific">Arthrobacter flavus</name>
    <dbReference type="NCBI Taxonomy" id="95172"/>
    <lineage>
        <taxon>Bacteria</taxon>
        <taxon>Bacillati</taxon>
        <taxon>Actinomycetota</taxon>
        <taxon>Actinomycetes</taxon>
        <taxon>Micrococcales</taxon>
        <taxon>Micrococcaceae</taxon>
        <taxon>Arthrobacter</taxon>
    </lineage>
</organism>
<comment type="caution">
    <text evidence="2">The sequence shown here is derived from an EMBL/GenBank/DDBJ whole genome shotgun (WGS) entry which is preliminary data.</text>
</comment>
<protein>
    <submittedName>
        <fullName evidence="2">Uncharacterized protein</fullName>
    </submittedName>
</protein>
<reference evidence="3" key="1">
    <citation type="journal article" date="2019" name="Int. J. Syst. Evol. Microbiol.">
        <title>The Global Catalogue of Microorganisms (GCM) 10K type strain sequencing project: providing services to taxonomists for standard genome sequencing and annotation.</title>
        <authorList>
            <consortium name="The Broad Institute Genomics Platform"/>
            <consortium name="The Broad Institute Genome Sequencing Center for Infectious Disease"/>
            <person name="Wu L."/>
            <person name="Ma J."/>
        </authorList>
    </citation>
    <scope>NUCLEOTIDE SEQUENCE [LARGE SCALE GENOMIC DNA]</scope>
    <source>
        <strain evidence="3">JCM 11496</strain>
    </source>
</reference>
<feature type="region of interest" description="Disordered" evidence="1">
    <location>
        <begin position="1"/>
        <end position="20"/>
    </location>
</feature>
<dbReference type="Proteomes" id="UP001597307">
    <property type="component" value="Unassembled WGS sequence"/>
</dbReference>
<accession>A0ABW4Q596</accession>
<name>A0ABW4Q596_9MICC</name>
<evidence type="ECO:0000256" key="1">
    <source>
        <dbReference type="SAM" id="MobiDB-lite"/>
    </source>
</evidence>